<comment type="similarity">
    <text evidence="1">Belongs to the SNF7 family.</text>
</comment>
<feature type="coiled-coil region" evidence="2">
    <location>
        <begin position="234"/>
        <end position="261"/>
    </location>
</feature>
<organism evidence="5 6">
    <name type="scientific">Pristionchus mayeri</name>
    <dbReference type="NCBI Taxonomy" id="1317129"/>
    <lineage>
        <taxon>Eukaryota</taxon>
        <taxon>Metazoa</taxon>
        <taxon>Ecdysozoa</taxon>
        <taxon>Nematoda</taxon>
        <taxon>Chromadorea</taxon>
        <taxon>Rhabditida</taxon>
        <taxon>Rhabditina</taxon>
        <taxon>Diplogasteromorpha</taxon>
        <taxon>Diplogasteroidea</taxon>
        <taxon>Neodiplogasteridae</taxon>
        <taxon>Pristionchus</taxon>
    </lineage>
</organism>
<evidence type="ECO:0000256" key="3">
    <source>
        <dbReference type="SAM" id="MobiDB-lite"/>
    </source>
</evidence>
<keyword evidence="2" id="KW-0175">Coiled coil</keyword>
<dbReference type="PANTHER" id="PTHR22761">
    <property type="entry name" value="CHARGED MULTIVESICULAR BODY PROTEIN"/>
    <property type="match status" value="1"/>
</dbReference>
<comment type="caution">
    <text evidence="5">The sequence shown here is derived from an EMBL/GenBank/DDBJ whole genome shotgun (WGS) entry which is preliminary data.</text>
</comment>
<dbReference type="EMBL" id="BTRK01000005">
    <property type="protein sequence ID" value="GMR51827.1"/>
    <property type="molecule type" value="Genomic_DNA"/>
</dbReference>
<evidence type="ECO:0000259" key="4">
    <source>
        <dbReference type="Pfam" id="PF25239"/>
    </source>
</evidence>
<gene>
    <name evidence="5" type="ORF">PMAYCL1PPCAC_22022</name>
</gene>
<dbReference type="Proteomes" id="UP001328107">
    <property type="component" value="Unassembled WGS sequence"/>
</dbReference>
<dbReference type="Pfam" id="PF03357">
    <property type="entry name" value="Snf7"/>
    <property type="match status" value="1"/>
</dbReference>
<evidence type="ECO:0000256" key="1">
    <source>
        <dbReference type="ARBA" id="ARBA00006190"/>
    </source>
</evidence>
<reference evidence="6" key="1">
    <citation type="submission" date="2022-10" db="EMBL/GenBank/DDBJ databases">
        <title>Genome assembly of Pristionchus species.</title>
        <authorList>
            <person name="Yoshida K."/>
            <person name="Sommer R.J."/>
        </authorList>
    </citation>
    <scope>NUCLEOTIDE SEQUENCE [LARGE SCALE GENOMIC DNA]</scope>
    <source>
        <strain evidence="6">RS5460</strain>
    </source>
</reference>
<dbReference type="InterPro" id="IPR057471">
    <property type="entry name" value="CHMP7_WHD"/>
</dbReference>
<dbReference type="GO" id="GO:0032511">
    <property type="term" value="P:late endosome to vacuole transport via multivesicular body sorting pathway"/>
    <property type="evidence" value="ECO:0007669"/>
    <property type="project" value="TreeGrafter"/>
</dbReference>
<evidence type="ECO:0000313" key="5">
    <source>
        <dbReference type="EMBL" id="GMR51827.1"/>
    </source>
</evidence>
<dbReference type="PANTHER" id="PTHR22761:SF46">
    <property type="entry name" value="CHARGED MULTIVESICULAR BODY PROTEIN 7"/>
    <property type="match status" value="1"/>
</dbReference>
<dbReference type="GO" id="GO:0005771">
    <property type="term" value="C:multivesicular body"/>
    <property type="evidence" value="ECO:0007669"/>
    <property type="project" value="TreeGrafter"/>
</dbReference>
<dbReference type="GO" id="GO:0009898">
    <property type="term" value="C:cytoplasmic side of plasma membrane"/>
    <property type="evidence" value="ECO:0007669"/>
    <property type="project" value="TreeGrafter"/>
</dbReference>
<feature type="compositionally biased region" description="Low complexity" evidence="3">
    <location>
        <begin position="396"/>
        <end position="405"/>
    </location>
</feature>
<evidence type="ECO:0000256" key="2">
    <source>
        <dbReference type="SAM" id="Coils"/>
    </source>
</evidence>
<feature type="domain" description="CHMP7 winged helix" evidence="4">
    <location>
        <begin position="145"/>
        <end position="217"/>
    </location>
</feature>
<sequence>MLASGGSPRRSYLPPKWEDDIFMSGIMTMLKDRDVNPLDYDKKMDFWSELIGSSCLAERSATFSVDMLKRRFMRGEKLPACISQVVDNLVKSGEVMTISEWRSQHSGWLDWGMAKLGTTATSWLWGGAPKSLVAPDEQVVHVATLKKQADRVVELMRKELEADVDGTAEVVAYSEMYEKCTGIISNQTNFELVLDELTSRGEVSVGMSKGEKIIKFRDSGSSGPAAFSESDASVHDIRKAMSALEKRIAQLEGSIKKFDADARACIRSGDRNRAALMLRRKKAAEKELGEKDGQIQRLLSMLHQIGSSKHNKEVIDAYKAGSSAFKATLARHGLSPEKIDETMDEVMNATEEFKDIEEALAQPINGIHDASANAELEDELEALLAADASAKKKTPAKQQPAAPASFNLPTVPAGTLGISQEDSEIDFKALERRLRRLQQAD</sequence>
<dbReference type="GO" id="GO:0000815">
    <property type="term" value="C:ESCRT III complex"/>
    <property type="evidence" value="ECO:0007669"/>
    <property type="project" value="TreeGrafter"/>
</dbReference>
<proteinExistence type="inferred from homology"/>
<dbReference type="InterPro" id="IPR005024">
    <property type="entry name" value="Snf7_fam"/>
</dbReference>
<keyword evidence="6" id="KW-1185">Reference proteome</keyword>
<protein>
    <recommendedName>
        <fullName evidence="4">CHMP7 winged helix domain-containing protein</fullName>
    </recommendedName>
</protein>
<dbReference type="Pfam" id="PF25239">
    <property type="entry name" value="WHD_CHMP7"/>
    <property type="match status" value="1"/>
</dbReference>
<feature type="coiled-coil region" evidence="2">
    <location>
        <begin position="339"/>
        <end position="393"/>
    </location>
</feature>
<dbReference type="GO" id="GO:0006900">
    <property type="term" value="P:vesicle budding from membrane"/>
    <property type="evidence" value="ECO:0007669"/>
    <property type="project" value="TreeGrafter"/>
</dbReference>
<dbReference type="Pfam" id="PF25880">
    <property type="entry name" value="WHD_CHMP7_1st"/>
    <property type="match status" value="1"/>
</dbReference>
<dbReference type="Gene3D" id="6.10.140.1230">
    <property type="match status" value="1"/>
</dbReference>
<accession>A0AAN5CWG0</accession>
<name>A0AAN5CWG0_9BILA</name>
<evidence type="ECO:0000313" key="6">
    <source>
        <dbReference type="Proteomes" id="UP001328107"/>
    </source>
</evidence>
<dbReference type="AlphaFoldDB" id="A0AAN5CWG0"/>
<feature type="region of interest" description="Disordered" evidence="3">
    <location>
        <begin position="394"/>
        <end position="422"/>
    </location>
</feature>